<keyword evidence="9" id="KW-0227">DNA damage</keyword>
<reference evidence="12 13" key="1">
    <citation type="journal article" date="2019" name="Mol. Biol. Evol.">
        <title>Blast fungal genomes show frequent chromosomal changes, gene gains and losses, and effector gene turnover.</title>
        <authorList>
            <person name="Gomez Luciano L.B."/>
            <person name="Jason Tsai I."/>
            <person name="Chuma I."/>
            <person name="Tosa Y."/>
            <person name="Chen Y.H."/>
            <person name="Li J.Y."/>
            <person name="Li M.Y."/>
            <person name="Jade Lu M.Y."/>
            <person name="Nakayashiki H."/>
            <person name="Li W.H."/>
        </authorList>
    </citation>
    <scope>NUCLEOTIDE SEQUENCE [LARGE SCALE GENOMIC DNA]</scope>
    <source>
        <strain evidence="12 13">NI907</strain>
    </source>
</reference>
<keyword evidence="9" id="KW-0234">DNA repair</keyword>
<feature type="compositionally biased region" description="Polar residues" evidence="11">
    <location>
        <begin position="137"/>
        <end position="147"/>
    </location>
</feature>
<reference evidence="13" key="2">
    <citation type="submission" date="2019-10" db="EMBL/GenBank/DDBJ databases">
        <authorList>
            <consortium name="NCBI Genome Project"/>
        </authorList>
    </citation>
    <scope>NUCLEOTIDE SEQUENCE</scope>
    <source>
        <strain evidence="13">NI907</strain>
    </source>
</reference>
<dbReference type="Proteomes" id="UP000515153">
    <property type="component" value="Chromosome V"/>
</dbReference>
<comment type="similarity">
    <text evidence="2 9">Belongs to the EAF6 family.</text>
</comment>
<evidence type="ECO:0000256" key="10">
    <source>
        <dbReference type="SAM" id="Coils"/>
    </source>
</evidence>
<feature type="compositionally biased region" description="Low complexity" evidence="11">
    <location>
        <begin position="1"/>
        <end position="12"/>
    </location>
</feature>
<gene>
    <name evidence="13" type="ORF">PgNI_08796</name>
</gene>
<evidence type="ECO:0000256" key="4">
    <source>
        <dbReference type="ARBA" id="ARBA00022853"/>
    </source>
</evidence>
<evidence type="ECO:0000256" key="6">
    <source>
        <dbReference type="ARBA" id="ARBA00023054"/>
    </source>
</evidence>
<comment type="subunit">
    <text evidence="9">Component of the NuA4 histone acetyltransferase complex.</text>
</comment>
<dbReference type="GO" id="GO:0006325">
    <property type="term" value="P:chromatin organization"/>
    <property type="evidence" value="ECO:0007669"/>
    <property type="project" value="UniProtKB-KW"/>
</dbReference>
<feature type="region of interest" description="Disordered" evidence="11">
    <location>
        <begin position="85"/>
        <end position="195"/>
    </location>
</feature>
<feature type="compositionally biased region" description="Polar residues" evidence="11">
    <location>
        <begin position="90"/>
        <end position="106"/>
    </location>
</feature>
<dbReference type="GO" id="GO:0035267">
    <property type="term" value="C:NuA4 histone acetyltransferase complex"/>
    <property type="evidence" value="ECO:0007669"/>
    <property type="project" value="UniProtKB-UniRule"/>
</dbReference>
<dbReference type="Pfam" id="PF09340">
    <property type="entry name" value="NuA4"/>
    <property type="match status" value="1"/>
</dbReference>
<feature type="coiled-coil region" evidence="10">
    <location>
        <begin position="23"/>
        <end position="50"/>
    </location>
</feature>
<evidence type="ECO:0000313" key="13">
    <source>
        <dbReference type="RefSeq" id="XP_030979266.1"/>
    </source>
</evidence>
<dbReference type="PANTHER" id="PTHR13476">
    <property type="entry name" value="CHROMATIN MODIFICATION-RELATED PROTEIN MEAF6"/>
    <property type="match status" value="1"/>
</dbReference>
<dbReference type="OrthoDB" id="440324at2759"/>
<feature type="region of interest" description="Disordered" evidence="11">
    <location>
        <begin position="1"/>
        <end position="20"/>
    </location>
</feature>
<evidence type="ECO:0000256" key="2">
    <source>
        <dbReference type="ARBA" id="ARBA00010916"/>
    </source>
</evidence>
<dbReference type="GeneID" id="41963694"/>
<dbReference type="InterPro" id="IPR015418">
    <property type="entry name" value="Eaf6"/>
</dbReference>
<name>A0A6P8AWF8_PYRGI</name>
<dbReference type="RefSeq" id="XP_030979266.1">
    <property type="nucleotide sequence ID" value="XM_031128786.1"/>
</dbReference>
<protein>
    <recommendedName>
        <fullName evidence="3 9">Chromatin modification-related protein EAF6</fullName>
    </recommendedName>
</protein>
<keyword evidence="8 9" id="KW-0539">Nucleus</keyword>
<evidence type="ECO:0000256" key="9">
    <source>
        <dbReference type="RuleBase" id="RU368022"/>
    </source>
</evidence>
<evidence type="ECO:0000313" key="12">
    <source>
        <dbReference type="Proteomes" id="UP000515153"/>
    </source>
</evidence>
<evidence type="ECO:0000256" key="3">
    <source>
        <dbReference type="ARBA" id="ARBA00018504"/>
    </source>
</evidence>
<evidence type="ECO:0000256" key="11">
    <source>
        <dbReference type="SAM" id="MobiDB-lite"/>
    </source>
</evidence>
<evidence type="ECO:0000256" key="7">
    <source>
        <dbReference type="ARBA" id="ARBA00023163"/>
    </source>
</evidence>
<evidence type="ECO:0000256" key="1">
    <source>
        <dbReference type="ARBA" id="ARBA00004123"/>
    </source>
</evidence>
<evidence type="ECO:0000256" key="5">
    <source>
        <dbReference type="ARBA" id="ARBA00023015"/>
    </source>
</evidence>
<proteinExistence type="inferred from homology"/>
<evidence type="ECO:0000256" key="8">
    <source>
        <dbReference type="ARBA" id="ARBA00023242"/>
    </source>
</evidence>
<accession>A0A6P8AWF8</accession>
<comment type="function">
    <text evidence="9">Component of the NuA4 histone acetyltransferase complex which is involved in transcriptional activation of selected genes principally by acetylation of nucleosomal histone H4 and H2A. The NuA4 complex is also involved in DNA repair.</text>
</comment>
<feature type="compositionally biased region" description="Low complexity" evidence="11">
    <location>
        <begin position="161"/>
        <end position="172"/>
    </location>
</feature>
<keyword evidence="4 9" id="KW-0156">Chromatin regulator</keyword>
<keyword evidence="5 9" id="KW-0805">Transcription regulation</keyword>
<dbReference type="GO" id="GO:0005634">
    <property type="term" value="C:nucleus"/>
    <property type="evidence" value="ECO:0007669"/>
    <property type="project" value="UniProtKB-SubCell"/>
</dbReference>
<keyword evidence="7 9" id="KW-0804">Transcription</keyword>
<reference evidence="13" key="3">
    <citation type="submission" date="2025-08" db="UniProtKB">
        <authorList>
            <consortium name="RefSeq"/>
        </authorList>
    </citation>
    <scope>IDENTIFICATION</scope>
    <source>
        <strain evidence="13">NI907</strain>
    </source>
</reference>
<keyword evidence="6 10" id="KW-0175">Coiled coil</keyword>
<sequence length="195" mass="20644">MTDATAAGAAGASNEPPATIPYYEKSKQHLKELLQKKRLLEKQLAAREDAIYQRETEYLDNTPQGNIITGFDNYTKGITGAAAQRRKTGLTETNRVFSRSSVSYNPNHPEAQTPGSTNSNPASHAPTPSASSVKDVASNQPTPTSATAPKSGTNKSKKKTSVSAAASAAAGPEESETDGKEPKKVRTHFGAVKKT</sequence>
<dbReference type="KEGG" id="pgri:PgNI_08796"/>
<comment type="subcellular location">
    <subcellularLocation>
        <location evidence="1 9">Nucleus</location>
    </subcellularLocation>
</comment>
<feature type="compositionally biased region" description="Low complexity" evidence="11">
    <location>
        <begin position="119"/>
        <end position="132"/>
    </location>
</feature>
<keyword evidence="12" id="KW-1185">Reference proteome</keyword>
<dbReference type="GO" id="GO:0006281">
    <property type="term" value="P:DNA repair"/>
    <property type="evidence" value="ECO:0007669"/>
    <property type="project" value="UniProtKB-UniRule"/>
</dbReference>
<organism evidence="12 13">
    <name type="scientific">Pyricularia grisea</name>
    <name type="common">Crabgrass-specific blast fungus</name>
    <name type="synonym">Magnaporthe grisea</name>
    <dbReference type="NCBI Taxonomy" id="148305"/>
    <lineage>
        <taxon>Eukaryota</taxon>
        <taxon>Fungi</taxon>
        <taxon>Dikarya</taxon>
        <taxon>Ascomycota</taxon>
        <taxon>Pezizomycotina</taxon>
        <taxon>Sordariomycetes</taxon>
        <taxon>Sordariomycetidae</taxon>
        <taxon>Magnaporthales</taxon>
        <taxon>Pyriculariaceae</taxon>
        <taxon>Pyricularia</taxon>
    </lineage>
</organism>
<feature type="compositionally biased region" description="Basic residues" evidence="11">
    <location>
        <begin position="185"/>
        <end position="195"/>
    </location>
</feature>
<dbReference type="AlphaFoldDB" id="A0A6P8AWF8"/>